<dbReference type="PANTHER" id="PTHR13389:SF0">
    <property type="entry name" value="PUMILIO HOMOLOG 3"/>
    <property type="match status" value="1"/>
</dbReference>
<feature type="compositionally biased region" description="Basic residues" evidence="3">
    <location>
        <begin position="12"/>
        <end position="42"/>
    </location>
</feature>
<dbReference type="EMBL" id="HBHW01021612">
    <property type="protein sequence ID" value="CAE0048676.1"/>
    <property type="molecule type" value="Transcribed_RNA"/>
</dbReference>
<dbReference type="GO" id="GO:0003729">
    <property type="term" value="F:mRNA binding"/>
    <property type="evidence" value="ECO:0007669"/>
    <property type="project" value="TreeGrafter"/>
</dbReference>
<dbReference type="InterPro" id="IPR040059">
    <property type="entry name" value="PUM3"/>
</dbReference>
<reference evidence="5" key="1">
    <citation type="submission" date="2021-01" db="EMBL/GenBank/DDBJ databases">
        <authorList>
            <person name="Corre E."/>
            <person name="Pelletier E."/>
            <person name="Niang G."/>
            <person name="Scheremetjew M."/>
            <person name="Finn R."/>
            <person name="Kale V."/>
            <person name="Holt S."/>
            <person name="Cochrane G."/>
            <person name="Meng A."/>
            <person name="Brown T."/>
            <person name="Cohen L."/>
        </authorList>
    </citation>
    <scope>NUCLEOTIDE SEQUENCE</scope>
    <source>
        <strain evidence="5">CCMP 769</strain>
    </source>
</reference>
<evidence type="ECO:0000259" key="4">
    <source>
        <dbReference type="PROSITE" id="PS50303"/>
    </source>
</evidence>
<dbReference type="Gene3D" id="1.25.10.10">
    <property type="entry name" value="Leucine-rich Repeat Variant"/>
    <property type="match status" value="1"/>
</dbReference>
<proteinExistence type="predicted"/>
<dbReference type="Pfam" id="PF08144">
    <property type="entry name" value="CPL"/>
    <property type="match status" value="1"/>
</dbReference>
<gene>
    <name evidence="5" type="ORF">RMAR00112_LOCUS16671</name>
</gene>
<evidence type="ECO:0000256" key="3">
    <source>
        <dbReference type="SAM" id="MobiDB-lite"/>
    </source>
</evidence>
<protein>
    <recommendedName>
        <fullName evidence="4">PUM-HD domain-containing protein</fullName>
    </recommendedName>
</protein>
<dbReference type="InterPro" id="IPR011989">
    <property type="entry name" value="ARM-like"/>
</dbReference>
<dbReference type="InterPro" id="IPR001313">
    <property type="entry name" value="Pumilio_RNA-bd_rpt"/>
</dbReference>
<keyword evidence="1" id="KW-0677">Repeat</keyword>
<dbReference type="GO" id="GO:0005730">
    <property type="term" value="C:nucleolus"/>
    <property type="evidence" value="ECO:0007669"/>
    <property type="project" value="TreeGrafter"/>
</dbReference>
<accession>A0A7S2ZU50</accession>
<feature type="compositionally biased region" description="Basic and acidic residues" evidence="3">
    <location>
        <begin position="43"/>
        <end position="63"/>
    </location>
</feature>
<dbReference type="AlphaFoldDB" id="A0A7S2ZU50"/>
<evidence type="ECO:0000256" key="1">
    <source>
        <dbReference type="ARBA" id="ARBA00022737"/>
    </source>
</evidence>
<dbReference type="InterPro" id="IPR033133">
    <property type="entry name" value="PUM-HD"/>
</dbReference>
<evidence type="ECO:0000256" key="2">
    <source>
        <dbReference type="ARBA" id="ARBA00022884"/>
    </source>
</evidence>
<dbReference type="InterPro" id="IPR012959">
    <property type="entry name" value="CPL_dom"/>
</dbReference>
<feature type="domain" description="PUM-HD" evidence="4">
    <location>
        <begin position="68"/>
        <end position="464"/>
    </location>
</feature>
<dbReference type="GO" id="GO:0006417">
    <property type="term" value="P:regulation of translation"/>
    <property type="evidence" value="ECO:0007669"/>
    <property type="project" value="TreeGrafter"/>
</dbReference>
<sequence length="572" mass="64401">MADTVERTSGAKNRKDRRKSLQVKNEGKRKRGPKKEDKKRKRTDSSEKDAGEKPAKSPKALRIETAQEAKKLWEKLRNRKEKDKGSDTELVAKIIDVLRDDLNGFSHRHDTARIVQWVLKCGNREQRSEVVQGLLPHVLSLSSDRYGRHVVMSALTKGRATRGEVLAIYERFRGNVYSMCKNNLSAEVLDQFYQMNTTSAQRRELCLELLHGKEGKLLSSFRQKKTTASSLEEVIAEAGPEFGKVLYDGTKAILIGFAEKESTVRLQIVHDVLHHFLIYACEHDREGAAEMAALYAPVAIHLVHTKNGAASFVACLKLLDAKNRKKLIKSVQEDIRKISEDSYGHLTIMALYEHVDDTKLLQKAVLKPHIGKSDSEELTTLLHRYASLPLLNLLAPHEGRYFNPANYAFIWTGETKSVKDDGKRRQELADFAIPLLIESVQKNVLELLCDPAGSKIFLELVVKDSPLIEELWKTEIMTKVADALTTELEPSEGGEESSGTPQILDSAAAVRTAKYLIALTKDESYSLGDLIHARMKGNLDRLQNGKSDLILKQMSKIEGSKYYKEALRAMEN</sequence>
<organism evidence="5">
    <name type="scientific">Rhodosorus marinus</name>
    <dbReference type="NCBI Taxonomy" id="101924"/>
    <lineage>
        <taxon>Eukaryota</taxon>
        <taxon>Rhodophyta</taxon>
        <taxon>Stylonematophyceae</taxon>
        <taxon>Stylonematales</taxon>
        <taxon>Stylonemataceae</taxon>
        <taxon>Rhodosorus</taxon>
    </lineage>
</organism>
<dbReference type="SMART" id="SM00025">
    <property type="entry name" value="Pumilio"/>
    <property type="match status" value="6"/>
</dbReference>
<dbReference type="PANTHER" id="PTHR13389">
    <property type="entry name" value="PUMILIO HOMOLOG 3"/>
    <property type="match status" value="1"/>
</dbReference>
<name>A0A7S2ZU50_9RHOD</name>
<keyword evidence="2" id="KW-0694">RNA-binding</keyword>
<evidence type="ECO:0000313" key="5">
    <source>
        <dbReference type="EMBL" id="CAE0048676.1"/>
    </source>
</evidence>
<dbReference type="PROSITE" id="PS50303">
    <property type="entry name" value="PUM_HD"/>
    <property type="match status" value="1"/>
</dbReference>
<feature type="region of interest" description="Disordered" evidence="3">
    <location>
        <begin position="1"/>
        <end position="63"/>
    </location>
</feature>
<dbReference type="SUPFAM" id="SSF48371">
    <property type="entry name" value="ARM repeat"/>
    <property type="match status" value="1"/>
</dbReference>
<dbReference type="InterPro" id="IPR016024">
    <property type="entry name" value="ARM-type_fold"/>
</dbReference>